<protein>
    <submittedName>
        <fullName evidence="2">Uncharacterized protein</fullName>
    </submittedName>
</protein>
<name>A0A7J7R8A8_RHIFE</name>
<sequence>MLHITDVLASPKRERSPCPEASPGMDFARSTCLSTRAGLLDSNSGRGVGVRWLTGQSPRPTHTVHLSDTEQPGTQNVQAGDSISRQTHESLHPRGGGRGGDGSGHSEQHTDATHPGSPSSESAQPQEAAEVTCAKNTGAKTRRGERLTTAVTPVRHVNTPPTHQAGRLLVEKGSTSDPGTKAARTQRTSRKTRWRSTTESVTALGKNFAQLPKKEGLGLRPYGYGDRPPPGPRGPCRPGNGSSRCGAAQARPRLVRAAHNCQSSGGGTATIRPQGQDAGTGVAVTLLHRRHSECGSSRTETHWLFPSQHASTSSMAGARPGEEAVMRYKKRN</sequence>
<comment type="caution">
    <text evidence="2">The sequence shown here is derived from an EMBL/GenBank/DDBJ whole genome shotgun (WGS) entry which is preliminary data.</text>
</comment>
<organism evidence="2 3">
    <name type="scientific">Rhinolophus ferrumequinum</name>
    <name type="common">Greater horseshoe bat</name>
    <dbReference type="NCBI Taxonomy" id="59479"/>
    <lineage>
        <taxon>Eukaryota</taxon>
        <taxon>Metazoa</taxon>
        <taxon>Chordata</taxon>
        <taxon>Craniata</taxon>
        <taxon>Vertebrata</taxon>
        <taxon>Euteleostomi</taxon>
        <taxon>Mammalia</taxon>
        <taxon>Eutheria</taxon>
        <taxon>Laurasiatheria</taxon>
        <taxon>Chiroptera</taxon>
        <taxon>Yinpterochiroptera</taxon>
        <taxon>Rhinolophoidea</taxon>
        <taxon>Rhinolophidae</taxon>
        <taxon>Rhinolophinae</taxon>
        <taxon>Rhinolophus</taxon>
    </lineage>
</organism>
<feature type="compositionally biased region" description="Polar residues" evidence="1">
    <location>
        <begin position="116"/>
        <end position="125"/>
    </location>
</feature>
<feature type="compositionally biased region" description="Polar residues" evidence="1">
    <location>
        <begin position="54"/>
        <end position="85"/>
    </location>
</feature>
<gene>
    <name evidence="2" type="ORF">mRhiFer1_009533</name>
</gene>
<feature type="region of interest" description="Disordered" evidence="1">
    <location>
        <begin position="226"/>
        <end position="246"/>
    </location>
</feature>
<dbReference type="Proteomes" id="UP000585614">
    <property type="component" value="Unassembled WGS sequence"/>
</dbReference>
<feature type="compositionally biased region" description="Gly residues" evidence="1">
    <location>
        <begin position="94"/>
        <end position="103"/>
    </location>
</feature>
<evidence type="ECO:0000313" key="3">
    <source>
        <dbReference type="Proteomes" id="UP000585614"/>
    </source>
</evidence>
<proteinExistence type="predicted"/>
<feature type="region of interest" description="Disordered" evidence="1">
    <location>
        <begin position="1"/>
        <end position="189"/>
    </location>
</feature>
<evidence type="ECO:0000256" key="1">
    <source>
        <dbReference type="SAM" id="MobiDB-lite"/>
    </source>
</evidence>
<feature type="region of interest" description="Disordered" evidence="1">
    <location>
        <begin position="308"/>
        <end position="332"/>
    </location>
</feature>
<dbReference type="EMBL" id="JACAGC010000029">
    <property type="protein sequence ID" value="KAF6272371.1"/>
    <property type="molecule type" value="Genomic_DNA"/>
</dbReference>
<reference evidence="2 3" key="1">
    <citation type="journal article" date="2020" name="Nature">
        <title>Six reference-quality genomes reveal evolution of bat adaptations.</title>
        <authorList>
            <person name="Jebb D."/>
            <person name="Huang Z."/>
            <person name="Pippel M."/>
            <person name="Hughes G.M."/>
            <person name="Lavrichenko K."/>
            <person name="Devanna P."/>
            <person name="Winkler S."/>
            <person name="Jermiin L.S."/>
            <person name="Skirmuntt E.C."/>
            <person name="Katzourakis A."/>
            <person name="Burkitt-Gray L."/>
            <person name="Ray D.A."/>
            <person name="Sullivan K.A.M."/>
            <person name="Roscito J.G."/>
            <person name="Kirilenko B.M."/>
            <person name="Davalos L.M."/>
            <person name="Corthals A.P."/>
            <person name="Power M.L."/>
            <person name="Jones G."/>
            <person name="Ransome R.D."/>
            <person name="Dechmann D.K.N."/>
            <person name="Locatelli A.G."/>
            <person name="Puechmaille S.J."/>
            <person name="Fedrigo O."/>
            <person name="Jarvis E.D."/>
            <person name="Hiller M."/>
            <person name="Vernes S.C."/>
            <person name="Myers E.W."/>
            <person name="Teeling E.C."/>
        </authorList>
    </citation>
    <scope>NUCLEOTIDE SEQUENCE [LARGE SCALE GENOMIC DNA]</scope>
    <source>
        <strain evidence="2">MRhiFer1</strain>
        <tissue evidence="2">Lung</tissue>
    </source>
</reference>
<accession>A0A7J7R8A8</accession>
<dbReference type="AlphaFoldDB" id="A0A7J7R8A8"/>
<evidence type="ECO:0000313" key="2">
    <source>
        <dbReference type="EMBL" id="KAF6272371.1"/>
    </source>
</evidence>